<organism evidence="4 5">
    <name type="scientific">Cohnella suwonensis</name>
    <dbReference type="NCBI Taxonomy" id="696072"/>
    <lineage>
        <taxon>Bacteria</taxon>
        <taxon>Bacillati</taxon>
        <taxon>Bacillota</taxon>
        <taxon>Bacilli</taxon>
        <taxon>Bacillales</taxon>
        <taxon>Paenibacillaceae</taxon>
        <taxon>Cohnella</taxon>
    </lineage>
</organism>
<keyword evidence="2 4" id="KW-0808">Transferase</keyword>
<dbReference type="Pfam" id="PF03602">
    <property type="entry name" value="Cons_hypoth95"/>
    <property type="match status" value="1"/>
</dbReference>
<dbReference type="NCBIfam" id="TIGR00095">
    <property type="entry name" value="16S rRNA (guanine(966)-N(2))-methyltransferase RsmD"/>
    <property type="match status" value="1"/>
</dbReference>
<gene>
    <name evidence="4" type="primary">rsmD</name>
    <name evidence="4" type="ORF">ACFPPD_25005</name>
</gene>
<dbReference type="PANTHER" id="PTHR43542:SF1">
    <property type="entry name" value="METHYLTRANSFERASE"/>
    <property type="match status" value="1"/>
</dbReference>
<dbReference type="PIRSF" id="PIRSF004553">
    <property type="entry name" value="CHP00095"/>
    <property type="match status" value="1"/>
</dbReference>
<dbReference type="PANTHER" id="PTHR43542">
    <property type="entry name" value="METHYLTRANSFERASE"/>
    <property type="match status" value="1"/>
</dbReference>
<sequence length="210" mass="22946">MRVISGQAKGHPLKAVPGSNTRPTTDKVKESLFSIIGPYFDGERVLDLFAGTGGLGIEALSRGAGSAVFIDSQPQSVDIVKKNLASTRLSDKAEVYRNDAKRALKVLERAGKPFDLVFLDPPYAMKDCDELLLEMAAKGLVANGATAVVEHHPDVEYGDEFGSFERIKYAKYGEIALSVYRFRSQIEAENDSSSATEEERDESPSEPERT</sequence>
<dbReference type="EMBL" id="JBHSMH010000113">
    <property type="protein sequence ID" value="MFC5471942.1"/>
    <property type="molecule type" value="Genomic_DNA"/>
</dbReference>
<dbReference type="InterPro" id="IPR004398">
    <property type="entry name" value="RNA_MeTrfase_RsmD"/>
</dbReference>
<evidence type="ECO:0000256" key="2">
    <source>
        <dbReference type="ARBA" id="ARBA00022679"/>
    </source>
</evidence>
<evidence type="ECO:0000313" key="4">
    <source>
        <dbReference type="EMBL" id="MFC5471942.1"/>
    </source>
</evidence>
<evidence type="ECO:0000313" key="5">
    <source>
        <dbReference type="Proteomes" id="UP001596105"/>
    </source>
</evidence>
<proteinExistence type="predicted"/>
<evidence type="ECO:0000256" key="3">
    <source>
        <dbReference type="SAM" id="MobiDB-lite"/>
    </source>
</evidence>
<dbReference type="SUPFAM" id="SSF53335">
    <property type="entry name" value="S-adenosyl-L-methionine-dependent methyltransferases"/>
    <property type="match status" value="1"/>
</dbReference>
<name>A0ABW0M4D7_9BACL</name>
<dbReference type="EC" id="2.1.1.171" evidence="4"/>
<dbReference type="Gene3D" id="3.40.50.150">
    <property type="entry name" value="Vaccinia Virus protein VP39"/>
    <property type="match status" value="1"/>
</dbReference>
<dbReference type="Proteomes" id="UP001596105">
    <property type="component" value="Unassembled WGS sequence"/>
</dbReference>
<protein>
    <submittedName>
        <fullName evidence="4">16S rRNA (Guanine(966)-N(2))-methyltransferase RsmD</fullName>
        <ecNumber evidence="4">2.1.1.171</ecNumber>
    </submittedName>
</protein>
<dbReference type="RefSeq" id="WP_378083767.1">
    <property type="nucleotide sequence ID" value="NZ_JBHSMH010000113.1"/>
</dbReference>
<accession>A0ABW0M4D7</accession>
<keyword evidence="1 4" id="KW-0489">Methyltransferase</keyword>
<dbReference type="CDD" id="cd02440">
    <property type="entry name" value="AdoMet_MTases"/>
    <property type="match status" value="1"/>
</dbReference>
<reference evidence="5" key="1">
    <citation type="journal article" date="2019" name="Int. J. Syst. Evol. Microbiol.">
        <title>The Global Catalogue of Microorganisms (GCM) 10K type strain sequencing project: providing services to taxonomists for standard genome sequencing and annotation.</title>
        <authorList>
            <consortium name="The Broad Institute Genomics Platform"/>
            <consortium name="The Broad Institute Genome Sequencing Center for Infectious Disease"/>
            <person name="Wu L."/>
            <person name="Ma J."/>
        </authorList>
    </citation>
    <scope>NUCLEOTIDE SEQUENCE [LARGE SCALE GENOMIC DNA]</scope>
    <source>
        <strain evidence="5">CCUG 57113</strain>
    </source>
</reference>
<comment type="caution">
    <text evidence="4">The sequence shown here is derived from an EMBL/GenBank/DDBJ whole genome shotgun (WGS) entry which is preliminary data.</text>
</comment>
<dbReference type="GO" id="GO:0052913">
    <property type="term" value="F:16S rRNA (guanine(966)-N(2))-methyltransferase activity"/>
    <property type="evidence" value="ECO:0007669"/>
    <property type="project" value="UniProtKB-EC"/>
</dbReference>
<feature type="region of interest" description="Disordered" evidence="3">
    <location>
        <begin position="1"/>
        <end position="23"/>
    </location>
</feature>
<dbReference type="PROSITE" id="PS00092">
    <property type="entry name" value="N6_MTASE"/>
    <property type="match status" value="1"/>
</dbReference>
<feature type="region of interest" description="Disordered" evidence="3">
    <location>
        <begin position="187"/>
        <end position="210"/>
    </location>
</feature>
<evidence type="ECO:0000256" key="1">
    <source>
        <dbReference type="ARBA" id="ARBA00022603"/>
    </source>
</evidence>
<dbReference type="InterPro" id="IPR002052">
    <property type="entry name" value="DNA_methylase_N6_adenine_CS"/>
</dbReference>
<keyword evidence="5" id="KW-1185">Reference proteome</keyword>
<dbReference type="InterPro" id="IPR029063">
    <property type="entry name" value="SAM-dependent_MTases_sf"/>
</dbReference>